<feature type="region of interest" description="Disordered" evidence="1">
    <location>
        <begin position="420"/>
        <end position="571"/>
    </location>
</feature>
<name>A0A9P7B6J7_RHOMI</name>
<protein>
    <submittedName>
        <fullName evidence="2">Uncharacterized protein</fullName>
    </submittedName>
</protein>
<proteinExistence type="predicted"/>
<feature type="compositionally biased region" description="Basic and acidic residues" evidence="1">
    <location>
        <begin position="8"/>
        <end position="28"/>
    </location>
</feature>
<dbReference type="OrthoDB" id="2528685at2759"/>
<reference evidence="2 3" key="1">
    <citation type="submission" date="2020-11" db="EMBL/GenBank/DDBJ databases">
        <title>Kefir isolates.</title>
        <authorList>
            <person name="Marcisauskas S."/>
            <person name="Kim Y."/>
            <person name="Blasche S."/>
        </authorList>
    </citation>
    <scope>NUCLEOTIDE SEQUENCE [LARGE SCALE GENOMIC DNA]</scope>
    <source>
        <strain evidence="2 3">KR</strain>
    </source>
</reference>
<accession>A0A9P7B6J7</accession>
<keyword evidence="3" id="KW-1185">Reference proteome</keyword>
<feature type="compositionally biased region" description="Basic and acidic residues" evidence="1">
    <location>
        <begin position="420"/>
        <end position="438"/>
    </location>
</feature>
<sequence length="665" mass="71269">MGFFSRLRKPDAATKAAQEERAKREAKQGARNRRQSRDELRHWEQKYGQETVADAAGARGGSSSSDDRTVVVLEAATMEKDRSRGSMSTFKSYKLDSTPQRASIDFLPRIELTYGEPASFSSPKVATIAPPATAEGAPSLSREGSSSDGGSRRPALAVIQSSEQTSSRSAPTSKRDSYLSERQIQVASPQPRRQSRAISMHSLALPTSASRGVLATSPKLQDLMNEADHDDDDDDLPLAAVRSKSSPVIPQRVSMYALSSPSPALGAKTGSSSTPSLALPTSRSRASLSIPPALLPPSPTLEALAAPRSLPREDTQRSLAAIGRTGTLIDLTAPSTFDPYYGKNRRAQTTTGAERIAIGERRKASPPNGANPVNGKKASSSAQIMEFGELEERHKKRMSTLQGTANEKVEAEKALAMYQEKQRKEAEAQRRREARRSVDSNLYLLGSGGAAKAGDASTKRSSRMSVSNLSLLLKRGGGNGASETKPATPPPGPTRSSSATPEDDDVPLNKLSRSPPGAVTSSRPPIRSRRASTQALTTTSQRRPALASPSPSAAAASGARADQHGRRHSLGTLLEVSQDQSDIQADLFDLHARATPSPDIEKVVEWRRRSSVHLNEIADSAPAAQRQQRRQSSSVPFGEAIVLQKVAQAAPPPQPKKKAHDWLAY</sequence>
<feature type="compositionally biased region" description="Low complexity" evidence="1">
    <location>
        <begin position="271"/>
        <end position="292"/>
    </location>
</feature>
<organism evidence="2 3">
    <name type="scientific">Rhodotorula mucilaginosa</name>
    <name type="common">Yeast</name>
    <name type="synonym">Rhodotorula rubra</name>
    <dbReference type="NCBI Taxonomy" id="5537"/>
    <lineage>
        <taxon>Eukaryota</taxon>
        <taxon>Fungi</taxon>
        <taxon>Dikarya</taxon>
        <taxon>Basidiomycota</taxon>
        <taxon>Pucciniomycotina</taxon>
        <taxon>Microbotryomycetes</taxon>
        <taxon>Sporidiobolales</taxon>
        <taxon>Sporidiobolaceae</taxon>
        <taxon>Rhodotorula</taxon>
    </lineage>
</organism>
<feature type="region of interest" description="Disordered" evidence="1">
    <location>
        <begin position="260"/>
        <end position="299"/>
    </location>
</feature>
<feature type="region of interest" description="Disordered" evidence="1">
    <location>
        <begin position="1"/>
        <end position="98"/>
    </location>
</feature>
<dbReference type="EMBL" id="PUHQ01000040">
    <property type="protein sequence ID" value="KAG0660831.1"/>
    <property type="molecule type" value="Genomic_DNA"/>
</dbReference>
<feature type="region of interest" description="Disordered" evidence="1">
    <location>
        <begin position="117"/>
        <end position="196"/>
    </location>
</feature>
<feature type="region of interest" description="Disordered" evidence="1">
    <location>
        <begin position="340"/>
        <end position="381"/>
    </location>
</feature>
<evidence type="ECO:0000313" key="2">
    <source>
        <dbReference type="EMBL" id="KAG0660831.1"/>
    </source>
</evidence>
<evidence type="ECO:0000313" key="3">
    <source>
        <dbReference type="Proteomes" id="UP000777482"/>
    </source>
</evidence>
<feature type="compositionally biased region" description="Low complexity" evidence="1">
    <location>
        <begin position="139"/>
        <end position="153"/>
    </location>
</feature>
<feature type="compositionally biased region" description="Basic and acidic residues" evidence="1">
    <location>
        <begin position="35"/>
        <end position="47"/>
    </location>
</feature>
<feature type="compositionally biased region" description="Polar residues" evidence="1">
    <location>
        <begin position="85"/>
        <end position="98"/>
    </location>
</feature>
<comment type="caution">
    <text evidence="2">The sequence shown here is derived from an EMBL/GenBank/DDBJ whole genome shotgun (WGS) entry which is preliminary data.</text>
</comment>
<feature type="compositionally biased region" description="Low complexity" evidence="1">
    <location>
        <begin position="53"/>
        <end position="64"/>
    </location>
</feature>
<feature type="compositionally biased region" description="Polar residues" evidence="1">
    <location>
        <begin position="180"/>
        <end position="192"/>
    </location>
</feature>
<dbReference type="Proteomes" id="UP000777482">
    <property type="component" value="Unassembled WGS sequence"/>
</dbReference>
<feature type="region of interest" description="Disordered" evidence="1">
    <location>
        <begin position="617"/>
        <end position="636"/>
    </location>
</feature>
<feature type="compositionally biased region" description="Low complexity" evidence="1">
    <location>
        <begin position="542"/>
        <end position="560"/>
    </location>
</feature>
<gene>
    <name evidence="2" type="ORF">C6P46_004386</name>
</gene>
<feature type="region of interest" description="Disordered" evidence="1">
    <location>
        <begin position="646"/>
        <end position="665"/>
    </location>
</feature>
<dbReference type="AlphaFoldDB" id="A0A9P7B6J7"/>
<feature type="compositionally biased region" description="Low complexity" evidence="1">
    <location>
        <begin position="618"/>
        <end position="634"/>
    </location>
</feature>
<feature type="compositionally biased region" description="Polar residues" evidence="1">
    <location>
        <begin position="159"/>
        <end position="172"/>
    </location>
</feature>
<evidence type="ECO:0000256" key="1">
    <source>
        <dbReference type="SAM" id="MobiDB-lite"/>
    </source>
</evidence>